<feature type="region of interest" description="Disordered" evidence="1">
    <location>
        <begin position="314"/>
        <end position="370"/>
    </location>
</feature>
<dbReference type="Proteomes" id="UP000787472">
    <property type="component" value="Unassembled WGS sequence"/>
</dbReference>
<feature type="region of interest" description="Disordered" evidence="1">
    <location>
        <begin position="1"/>
        <end position="22"/>
    </location>
</feature>
<accession>A0A9E5MPX6</accession>
<dbReference type="InterPro" id="IPR012434">
    <property type="entry name" value="DUF1631"/>
</dbReference>
<sequence length="829" mass="91526">MDVTDKDSKLMSKLGSSESNSPGGLTDATIIDYLKVCQSIVVEHAGACFTAFVKALDRQLAEFASSAKTNSEQADLAEQRRLLHDSLPEIERYFLGYLGEGFIKFKRQELATTTGEEKYQQDMLSLVDNEDLEETIAISSITQRSENHYAEQLWAMNQRLSLLNRGQKVEDRSNPAGPVQYCESLRKSLKRSKLTTKSKIIAYKIFDSDVMVKLADPFDEINQFLSSKGILANLRYSPVSQTAPLPHPESSQAQDASPEVPVDEPVGGGHAIELPAAAMSAPSGYISGPDATLPTDQYQGQLVEAIRSLQAHVARGAAPSQTPQGAYAQSPGLYSSPQGSSLQGSSPAQGSPLPPGMVQGGGAAAPGGHPAEVYSNNQLVGALQSLQTEALAVTGQQLLSAQPGSLAPLPIAGVTAQLVNQLQAEADGSDQEVDPVDMHTIDLVGMLFDYMLSDDNLPDSVKALLSYLHTPFLKIAFIDKGFFEQTEHPARLLLNNMAEAGVKWVSNDGSSQYEIYDKIKSIVSRVLEEFKNDVRLFAELLLEFSGYTKKISRRQELMERRAMEKVQGEEKLREVKIRVNDEVRSRTDGRELPSAVLLMLLQPWSDYLAFILLRYGDTSDSWLRSIQMVEDVLWSIEPKNNNADKARQLEIQDRLLDGLEVGFETIGYDQAKGKKLLEALYTLQKMALQSRVVDPAPEPMRSKLEAMAAEKAGQLLNQDDPPTPEEARMVENLKMIEFGTWFEFDGGRRLKVAWYNSKTLHYMLVDQMGKKVAMKSGLELARSMLSHKAKVIAGSSKPFFERALENIFQSLNAKAKQEKQDAGQELVHE</sequence>
<gene>
    <name evidence="2" type="ORF">G8770_21745</name>
</gene>
<comment type="caution">
    <text evidence="2">The sequence shown here is derived from an EMBL/GenBank/DDBJ whole genome shotgun (WGS) entry which is preliminary data.</text>
</comment>
<name>A0A9E5MPX6_9GAMM</name>
<feature type="compositionally biased region" description="Basic and acidic residues" evidence="1">
    <location>
        <begin position="1"/>
        <end position="10"/>
    </location>
</feature>
<feature type="region of interest" description="Disordered" evidence="1">
    <location>
        <begin position="241"/>
        <end position="270"/>
    </location>
</feature>
<dbReference type="EMBL" id="JAAONZ010000025">
    <property type="protein sequence ID" value="NHO68182.1"/>
    <property type="molecule type" value="Genomic_DNA"/>
</dbReference>
<dbReference type="Pfam" id="PF07793">
    <property type="entry name" value="DUF1631"/>
    <property type="match status" value="1"/>
</dbReference>
<evidence type="ECO:0000256" key="1">
    <source>
        <dbReference type="SAM" id="MobiDB-lite"/>
    </source>
</evidence>
<organism evidence="2 3">
    <name type="scientific">Pseudomaricurvus hydrocarbonicus</name>
    <dbReference type="NCBI Taxonomy" id="1470433"/>
    <lineage>
        <taxon>Bacteria</taxon>
        <taxon>Pseudomonadati</taxon>
        <taxon>Pseudomonadota</taxon>
        <taxon>Gammaproteobacteria</taxon>
        <taxon>Cellvibrionales</taxon>
        <taxon>Cellvibrionaceae</taxon>
        <taxon>Pseudomaricurvus</taxon>
    </lineage>
</organism>
<protein>
    <submittedName>
        <fullName evidence="2">DUF1631 domain-containing protein</fullName>
    </submittedName>
</protein>
<reference evidence="2" key="1">
    <citation type="submission" date="2020-03" db="EMBL/GenBank/DDBJ databases">
        <authorList>
            <person name="Guo F."/>
        </authorList>
    </citation>
    <scope>NUCLEOTIDE SEQUENCE</scope>
    <source>
        <strain evidence="2">JCM 30134</strain>
    </source>
</reference>
<evidence type="ECO:0000313" key="2">
    <source>
        <dbReference type="EMBL" id="NHO68182.1"/>
    </source>
</evidence>
<evidence type="ECO:0000313" key="3">
    <source>
        <dbReference type="Proteomes" id="UP000787472"/>
    </source>
</evidence>
<feature type="compositionally biased region" description="Polar residues" evidence="1">
    <location>
        <begin position="241"/>
        <end position="255"/>
    </location>
</feature>
<proteinExistence type="predicted"/>
<feature type="compositionally biased region" description="Low complexity" evidence="1">
    <location>
        <begin position="329"/>
        <end position="351"/>
    </location>
</feature>
<keyword evidence="3" id="KW-1185">Reference proteome</keyword>
<dbReference type="AlphaFoldDB" id="A0A9E5MPX6"/>